<evidence type="ECO:0000256" key="1">
    <source>
        <dbReference type="SAM" id="MobiDB-lite"/>
    </source>
</evidence>
<comment type="caution">
    <text evidence="2">The sequence shown here is derived from an EMBL/GenBank/DDBJ whole genome shotgun (WGS) entry which is preliminary data.</text>
</comment>
<evidence type="ECO:0000313" key="2">
    <source>
        <dbReference type="EMBL" id="OBZ74393.1"/>
    </source>
</evidence>
<protein>
    <submittedName>
        <fullName evidence="2">Uncharacterized protein</fullName>
    </submittedName>
</protein>
<name>A0A1C7MBV0_GRIFR</name>
<sequence>MEDAFVATGSGPEHANWTPSQVIDHTAVELHIPSASPLKLSVTKPVTDEKHHSNCNSLLPAGSETL</sequence>
<proteinExistence type="predicted"/>
<reference evidence="2 3" key="1">
    <citation type="submission" date="2016-03" db="EMBL/GenBank/DDBJ databases">
        <title>Whole genome sequencing of Grifola frondosa 9006-11.</title>
        <authorList>
            <person name="Min B."/>
            <person name="Park H."/>
            <person name="Kim J.-G."/>
            <person name="Cho H."/>
            <person name="Oh Y.-L."/>
            <person name="Kong W.-S."/>
            <person name="Choi I.-G."/>
        </authorList>
    </citation>
    <scope>NUCLEOTIDE SEQUENCE [LARGE SCALE GENOMIC DNA]</scope>
    <source>
        <strain evidence="2 3">9006-11</strain>
    </source>
</reference>
<evidence type="ECO:0000313" key="3">
    <source>
        <dbReference type="Proteomes" id="UP000092993"/>
    </source>
</evidence>
<keyword evidence="3" id="KW-1185">Reference proteome</keyword>
<organism evidence="2 3">
    <name type="scientific">Grifola frondosa</name>
    <name type="common">Maitake</name>
    <name type="synonym">Polyporus frondosus</name>
    <dbReference type="NCBI Taxonomy" id="5627"/>
    <lineage>
        <taxon>Eukaryota</taxon>
        <taxon>Fungi</taxon>
        <taxon>Dikarya</taxon>
        <taxon>Basidiomycota</taxon>
        <taxon>Agaricomycotina</taxon>
        <taxon>Agaricomycetes</taxon>
        <taxon>Polyporales</taxon>
        <taxon>Grifolaceae</taxon>
        <taxon>Grifola</taxon>
    </lineage>
</organism>
<dbReference type="Proteomes" id="UP000092993">
    <property type="component" value="Unassembled WGS sequence"/>
</dbReference>
<feature type="region of interest" description="Disordered" evidence="1">
    <location>
        <begin position="44"/>
        <end position="66"/>
    </location>
</feature>
<dbReference type="AlphaFoldDB" id="A0A1C7MBV0"/>
<dbReference type="EMBL" id="LUGG01000005">
    <property type="protein sequence ID" value="OBZ74393.1"/>
    <property type="molecule type" value="Genomic_DNA"/>
</dbReference>
<gene>
    <name evidence="2" type="ORF">A0H81_05651</name>
</gene>
<accession>A0A1C7MBV0</accession>